<dbReference type="Gene3D" id="3.75.10.10">
    <property type="entry name" value="L-arginine/glycine Amidinotransferase, Chain A"/>
    <property type="match status" value="1"/>
</dbReference>
<keyword evidence="3" id="KW-0732">Signal</keyword>
<dbReference type="InterPro" id="IPR006311">
    <property type="entry name" value="TAT_signal"/>
</dbReference>
<reference evidence="4" key="1">
    <citation type="journal article" date="2014" name="Int. J. Syst. Evol. Microbiol.">
        <title>Complete genome sequence of Corynebacterium casei LMG S-19264T (=DSM 44701T), isolated from a smear-ripened cheese.</title>
        <authorList>
            <consortium name="US DOE Joint Genome Institute (JGI-PGF)"/>
            <person name="Walter F."/>
            <person name="Albersmeier A."/>
            <person name="Kalinowski J."/>
            <person name="Ruckert C."/>
        </authorList>
    </citation>
    <scope>NUCLEOTIDE SEQUENCE</scope>
    <source>
        <strain evidence="4">JCM 4646</strain>
    </source>
</reference>
<evidence type="ECO:0000313" key="5">
    <source>
        <dbReference type="Proteomes" id="UP000617734"/>
    </source>
</evidence>
<evidence type="ECO:0000256" key="2">
    <source>
        <dbReference type="SAM" id="MobiDB-lite"/>
    </source>
</evidence>
<dbReference type="GeneID" id="95358151"/>
<comment type="caution">
    <text evidence="4">The sequence shown here is derived from an EMBL/GenBank/DDBJ whole genome shotgun (WGS) entry which is preliminary data.</text>
</comment>
<keyword evidence="5" id="KW-1185">Reference proteome</keyword>
<dbReference type="RefSeq" id="WP_190215799.1">
    <property type="nucleotide sequence ID" value="NZ_BNBO01000097.1"/>
</dbReference>
<dbReference type="GO" id="GO:0047632">
    <property type="term" value="F:agmatine deiminase activity"/>
    <property type="evidence" value="ECO:0007669"/>
    <property type="project" value="TreeGrafter"/>
</dbReference>
<organism evidence="4 5">
    <name type="scientific">Kitasatospora indigofera</name>
    <dbReference type="NCBI Taxonomy" id="67307"/>
    <lineage>
        <taxon>Bacteria</taxon>
        <taxon>Bacillati</taxon>
        <taxon>Actinomycetota</taxon>
        <taxon>Actinomycetes</taxon>
        <taxon>Kitasatosporales</taxon>
        <taxon>Streptomycetaceae</taxon>
        <taxon>Kitasatospora</taxon>
    </lineage>
</organism>
<dbReference type="AlphaFoldDB" id="A0A918YX79"/>
<dbReference type="GO" id="GO:0004668">
    <property type="term" value="F:protein-arginine deiminase activity"/>
    <property type="evidence" value="ECO:0007669"/>
    <property type="project" value="InterPro"/>
</dbReference>
<keyword evidence="1" id="KW-0378">Hydrolase</keyword>
<dbReference type="InterPro" id="IPR007466">
    <property type="entry name" value="Peptidyl-Arg-deiminase_porph"/>
</dbReference>
<feature type="region of interest" description="Disordered" evidence="2">
    <location>
        <begin position="47"/>
        <end position="72"/>
    </location>
</feature>
<evidence type="ECO:0000256" key="3">
    <source>
        <dbReference type="SAM" id="SignalP"/>
    </source>
</evidence>
<feature type="chain" id="PRO_5038556890" evidence="3">
    <location>
        <begin position="39"/>
        <end position="415"/>
    </location>
</feature>
<accession>A0A918YX79</accession>
<sequence length="415" mass="42665">MNEQIPTEDRPGRPQAPVLGRRRVLAAAGLTAVGVVWAANSGTSQVAQAADTPGCGTPSPTPTPTATGGTGTFRVPIDTVRHTRTWMAWPDSTAIWNGSRRGGTSLAGIQANIALIANTIAKYEPVIMCANPASAAAAKKACSAANVTVISTIPVDDCWMRDSGPVFRTNGAGGLDAVGLNFDGWGNKQTHAKDAQVAALVAAHAGVPFTAVPGFVAEGGAIEADGAGTLMATRSSILDPARNGAMTQAQAEAAMLAAYGATKVIWFDGYIDSGDITRDHVDATSRFVEVGKGLVQQPNVKDAHDGWYNDEVNQYNVLSTATDATGGAVRVTKIGGPDYNVIRSANANFVGSYANYYVCNGAVISAQFGDSKADAAAKATLQGLFPGRVIEQLNIDSVGAGGGGIHCVTQPQPVP</sequence>
<dbReference type="PROSITE" id="PS51318">
    <property type="entry name" value="TAT"/>
    <property type="match status" value="1"/>
</dbReference>
<dbReference type="Pfam" id="PF04371">
    <property type="entry name" value="PAD_porph"/>
    <property type="match status" value="1"/>
</dbReference>
<dbReference type="PANTHER" id="PTHR31377">
    <property type="entry name" value="AGMATINE DEIMINASE-RELATED"/>
    <property type="match status" value="1"/>
</dbReference>
<feature type="signal peptide" evidence="3">
    <location>
        <begin position="1"/>
        <end position="38"/>
    </location>
</feature>
<name>A0A918YX79_9ACTN</name>
<dbReference type="EMBL" id="BNBO01000097">
    <property type="protein sequence ID" value="GHE26935.1"/>
    <property type="molecule type" value="Genomic_DNA"/>
</dbReference>
<dbReference type="Proteomes" id="UP000617734">
    <property type="component" value="Unassembled WGS sequence"/>
</dbReference>
<evidence type="ECO:0000313" key="4">
    <source>
        <dbReference type="EMBL" id="GHE26935.1"/>
    </source>
</evidence>
<reference evidence="4" key="2">
    <citation type="submission" date="2020-09" db="EMBL/GenBank/DDBJ databases">
        <authorList>
            <person name="Sun Q."/>
            <person name="Ohkuma M."/>
        </authorList>
    </citation>
    <scope>NUCLEOTIDE SEQUENCE</scope>
    <source>
        <strain evidence="4">JCM 4646</strain>
    </source>
</reference>
<proteinExistence type="predicted"/>
<gene>
    <name evidence="4" type="ORF">GCM10018781_79450</name>
</gene>
<dbReference type="SUPFAM" id="SSF55909">
    <property type="entry name" value="Pentein"/>
    <property type="match status" value="1"/>
</dbReference>
<evidence type="ECO:0000256" key="1">
    <source>
        <dbReference type="ARBA" id="ARBA00022801"/>
    </source>
</evidence>
<protein>
    <submittedName>
        <fullName evidence="4">Porphyromonas-type peptidyl-arginine deiminase</fullName>
    </submittedName>
</protein>
<dbReference type="PANTHER" id="PTHR31377:SF0">
    <property type="entry name" value="AGMATINE DEIMINASE-RELATED"/>
    <property type="match status" value="1"/>
</dbReference>
<dbReference type="GO" id="GO:0009446">
    <property type="term" value="P:putrescine biosynthetic process"/>
    <property type="evidence" value="ECO:0007669"/>
    <property type="project" value="InterPro"/>
</dbReference>